<name>A0A9D4V1N6_ADICA</name>
<dbReference type="AlphaFoldDB" id="A0A9D4V1N6"/>
<sequence>MQQLHRSPPRPDPPMTYDEASMQGSRHFFMALQELKNLRPQLYSAAEYCESSYLFNDQKQVVLDNLKDYTVKALVNAVDHLGTVAYKLDEVLSQQITEISSAELQVAGLAQRVRLCQEHRNAEGFSHQRPAKVNRQYYKHYLLPDVMPDYKDQSMKKGIGNTKGPQGAQPQEDNRVRTLSWHLSADPFTPRKGARPTHQGASRSSGGSTYESSISEPSGSLPPNEQVGPSSSQTGLASPGGHSEYRGHSQASSMDSSKPPSSQSSFDEKLSPHRGPITSRSKSLLSSLLGRRRSGKQRDQIQF</sequence>
<proteinExistence type="inferred from homology"/>
<comment type="function">
    <text evidence="2">Involved in regulation of actin and microtubule organization. Part of a WAVE complex that activates the Arp2/3 complex.</text>
</comment>
<dbReference type="PANTHER" id="PTHR10460:SF0">
    <property type="entry name" value="ABELSON INTERACTING PROTEIN, ISOFORM D"/>
    <property type="match status" value="1"/>
</dbReference>
<feature type="compositionally biased region" description="Low complexity" evidence="3">
    <location>
        <begin position="202"/>
        <end position="216"/>
    </location>
</feature>
<keyword evidence="5" id="KW-1185">Reference proteome</keyword>
<feature type="compositionally biased region" description="Low complexity" evidence="3">
    <location>
        <begin position="279"/>
        <end position="289"/>
    </location>
</feature>
<accession>A0A9D4V1N6</accession>
<dbReference type="EMBL" id="JABFUD020000007">
    <property type="protein sequence ID" value="KAI5077796.1"/>
    <property type="molecule type" value="Genomic_DNA"/>
</dbReference>
<dbReference type="Gene3D" id="6.10.140.1620">
    <property type="match status" value="1"/>
</dbReference>
<feature type="compositionally biased region" description="Low complexity" evidence="3">
    <location>
        <begin position="249"/>
        <end position="265"/>
    </location>
</feature>
<feature type="compositionally biased region" description="Polar residues" evidence="3">
    <location>
        <begin position="217"/>
        <end position="236"/>
    </location>
</feature>
<organism evidence="4 5">
    <name type="scientific">Adiantum capillus-veneris</name>
    <name type="common">Maidenhair fern</name>
    <dbReference type="NCBI Taxonomy" id="13818"/>
    <lineage>
        <taxon>Eukaryota</taxon>
        <taxon>Viridiplantae</taxon>
        <taxon>Streptophyta</taxon>
        <taxon>Embryophyta</taxon>
        <taxon>Tracheophyta</taxon>
        <taxon>Polypodiopsida</taxon>
        <taxon>Polypodiidae</taxon>
        <taxon>Polypodiales</taxon>
        <taxon>Pteridineae</taxon>
        <taxon>Pteridaceae</taxon>
        <taxon>Vittarioideae</taxon>
        <taxon>Adiantum</taxon>
    </lineage>
</organism>
<feature type="region of interest" description="Disordered" evidence="3">
    <location>
        <begin position="185"/>
        <end position="303"/>
    </location>
</feature>
<gene>
    <name evidence="4" type="ORF">GOP47_0007620</name>
</gene>
<dbReference type="PANTHER" id="PTHR10460">
    <property type="entry name" value="ABL INTERACTOR FAMILY MEMBER"/>
    <property type="match status" value="1"/>
</dbReference>
<evidence type="ECO:0000256" key="1">
    <source>
        <dbReference type="ARBA" id="ARBA00010020"/>
    </source>
</evidence>
<evidence type="ECO:0000256" key="2">
    <source>
        <dbReference type="ARBA" id="ARBA00025223"/>
    </source>
</evidence>
<feature type="region of interest" description="Disordered" evidence="3">
    <location>
        <begin position="1"/>
        <end position="20"/>
    </location>
</feature>
<dbReference type="Proteomes" id="UP000886520">
    <property type="component" value="Chromosome 7"/>
</dbReference>
<evidence type="ECO:0000313" key="4">
    <source>
        <dbReference type="EMBL" id="KAI5077796.1"/>
    </source>
</evidence>
<dbReference type="OrthoDB" id="5971719at2759"/>
<comment type="similarity">
    <text evidence="1">Belongs to the ABI family.</text>
</comment>
<dbReference type="InterPro" id="IPR028457">
    <property type="entry name" value="ABI"/>
</dbReference>
<feature type="region of interest" description="Disordered" evidence="3">
    <location>
        <begin position="152"/>
        <end position="173"/>
    </location>
</feature>
<protein>
    <submittedName>
        <fullName evidence="4">Uncharacterized protein</fullName>
    </submittedName>
</protein>
<evidence type="ECO:0000313" key="5">
    <source>
        <dbReference type="Proteomes" id="UP000886520"/>
    </source>
</evidence>
<comment type="caution">
    <text evidence="4">The sequence shown here is derived from an EMBL/GenBank/DDBJ whole genome shotgun (WGS) entry which is preliminary data.</text>
</comment>
<reference evidence="4" key="1">
    <citation type="submission" date="2021-01" db="EMBL/GenBank/DDBJ databases">
        <title>Adiantum capillus-veneris genome.</title>
        <authorList>
            <person name="Fang Y."/>
            <person name="Liao Q."/>
        </authorList>
    </citation>
    <scope>NUCLEOTIDE SEQUENCE</scope>
    <source>
        <strain evidence="4">H3</strain>
        <tissue evidence="4">Leaf</tissue>
    </source>
</reference>
<evidence type="ECO:0000256" key="3">
    <source>
        <dbReference type="SAM" id="MobiDB-lite"/>
    </source>
</evidence>